<comment type="caution">
    <text evidence="6">The sequence shown here is derived from an EMBL/GenBank/DDBJ whole genome shotgun (WGS) entry which is preliminary data.</text>
</comment>
<evidence type="ECO:0000256" key="1">
    <source>
        <dbReference type="ARBA" id="ARBA00023015"/>
    </source>
</evidence>
<accession>A0A833REB7</accession>
<evidence type="ECO:0000313" key="6">
    <source>
        <dbReference type="EMBL" id="KAF3337207.1"/>
    </source>
</evidence>
<dbReference type="PANTHER" id="PTHR31744:SF93">
    <property type="entry name" value="NAC DOMAIN-CONTAINING PROTEIN"/>
    <property type="match status" value="1"/>
</dbReference>
<dbReference type="Pfam" id="PF02365">
    <property type="entry name" value="NAM"/>
    <property type="match status" value="1"/>
</dbReference>
<dbReference type="SUPFAM" id="SSF101941">
    <property type="entry name" value="NAC domain"/>
    <property type="match status" value="1"/>
</dbReference>
<evidence type="ECO:0000256" key="3">
    <source>
        <dbReference type="ARBA" id="ARBA00023163"/>
    </source>
</evidence>
<keyword evidence="3" id="KW-0804">Transcription</keyword>
<dbReference type="PROSITE" id="PS51005">
    <property type="entry name" value="NAC"/>
    <property type="match status" value="1"/>
</dbReference>
<keyword evidence="7" id="KW-1185">Reference proteome</keyword>
<dbReference type="GO" id="GO:0006355">
    <property type="term" value="P:regulation of DNA-templated transcription"/>
    <property type="evidence" value="ECO:0007669"/>
    <property type="project" value="InterPro"/>
</dbReference>
<dbReference type="EMBL" id="SWLB01000006">
    <property type="protein sequence ID" value="KAF3337207.1"/>
    <property type="molecule type" value="Genomic_DNA"/>
</dbReference>
<keyword evidence="1" id="KW-0805">Transcription regulation</keyword>
<dbReference type="Gene3D" id="2.170.150.80">
    <property type="entry name" value="NAC domain"/>
    <property type="match status" value="1"/>
</dbReference>
<feature type="domain" description="NAC" evidence="5">
    <location>
        <begin position="17"/>
        <end position="174"/>
    </location>
</feature>
<dbReference type="PANTHER" id="PTHR31744">
    <property type="entry name" value="PROTEIN CUP-SHAPED COTYLEDON 2-RELATED"/>
    <property type="match status" value="1"/>
</dbReference>
<dbReference type="InterPro" id="IPR036093">
    <property type="entry name" value="NAC_dom_sf"/>
</dbReference>
<evidence type="ECO:0000256" key="2">
    <source>
        <dbReference type="ARBA" id="ARBA00023125"/>
    </source>
</evidence>
<protein>
    <submittedName>
        <fullName evidence="6">NAC domain-containing protein 18-like protein</fullName>
    </submittedName>
</protein>
<dbReference type="InterPro" id="IPR003441">
    <property type="entry name" value="NAC-dom"/>
</dbReference>
<dbReference type="GO" id="GO:0003677">
    <property type="term" value="F:DNA binding"/>
    <property type="evidence" value="ECO:0007669"/>
    <property type="project" value="UniProtKB-KW"/>
</dbReference>
<proteinExistence type="predicted"/>
<organism evidence="6 7">
    <name type="scientific">Carex littledalei</name>
    <dbReference type="NCBI Taxonomy" id="544730"/>
    <lineage>
        <taxon>Eukaryota</taxon>
        <taxon>Viridiplantae</taxon>
        <taxon>Streptophyta</taxon>
        <taxon>Embryophyta</taxon>
        <taxon>Tracheophyta</taxon>
        <taxon>Spermatophyta</taxon>
        <taxon>Magnoliopsida</taxon>
        <taxon>Liliopsida</taxon>
        <taxon>Poales</taxon>
        <taxon>Cyperaceae</taxon>
        <taxon>Cyperoideae</taxon>
        <taxon>Cariceae</taxon>
        <taxon>Carex</taxon>
        <taxon>Carex subgen. Euthyceras</taxon>
    </lineage>
</organism>
<gene>
    <name evidence="6" type="ORF">FCM35_KLT17794</name>
</gene>
<dbReference type="AlphaFoldDB" id="A0A833REB7"/>
<keyword evidence="4" id="KW-0539">Nucleus</keyword>
<evidence type="ECO:0000313" key="7">
    <source>
        <dbReference type="Proteomes" id="UP000623129"/>
    </source>
</evidence>
<evidence type="ECO:0000256" key="4">
    <source>
        <dbReference type="ARBA" id="ARBA00023242"/>
    </source>
</evidence>
<dbReference type="OrthoDB" id="603688at2759"/>
<dbReference type="Proteomes" id="UP000623129">
    <property type="component" value="Unassembled WGS sequence"/>
</dbReference>
<evidence type="ECO:0000259" key="5">
    <source>
        <dbReference type="PROSITE" id="PS51005"/>
    </source>
</evidence>
<name>A0A833REB7_9POAL</name>
<reference evidence="6" key="1">
    <citation type="submission" date="2020-01" db="EMBL/GenBank/DDBJ databases">
        <title>Genome sequence of Kobresia littledalei, the first chromosome-level genome in the family Cyperaceae.</title>
        <authorList>
            <person name="Qu G."/>
        </authorList>
    </citation>
    <scope>NUCLEOTIDE SEQUENCE</scope>
    <source>
        <strain evidence="6">C.B.Clarke</strain>
        <tissue evidence="6">Leaf</tissue>
    </source>
</reference>
<sequence length="234" mass="26890">MERQGAVRSNEKIKTRLPPGFRFDPTDQELLLYYLKPKVFSLPLPASVIPEISLKKYDPWDLPGVGQGERYFFNMLEANYRRNKMYRLTSSGYWKVTGKDRPVTTNSQSNRPIGIKRILTFYIGKLPCGSQTNWIMHEYCLMDSNTVGVCQTRNTTNDFNSKPKNWVVCRIFEKKKYKYHISNMETIRSSSCDRVLSQASWLPSFRSDLASSSSCITSSDEVEQSSACTSNPTK</sequence>
<keyword evidence="2" id="KW-0238">DNA-binding</keyword>